<dbReference type="GO" id="GO:0005576">
    <property type="term" value="C:extracellular region"/>
    <property type="evidence" value="ECO:0007669"/>
    <property type="project" value="UniProtKB-SubCell"/>
</dbReference>
<dbReference type="InterPro" id="IPR036375">
    <property type="entry name" value="Hemopexin-like_dom_sf"/>
</dbReference>
<comment type="subcellular location">
    <subcellularLocation>
        <location evidence="1">Secreted</location>
    </subcellularLocation>
</comment>
<reference evidence="8" key="1">
    <citation type="submission" date="2020-11" db="EMBL/GenBank/DDBJ databases">
        <authorList>
            <person name="Tran Van P."/>
        </authorList>
    </citation>
    <scope>NUCLEOTIDE SEQUENCE</scope>
</reference>
<keyword evidence="2" id="KW-0964">Secreted</keyword>
<dbReference type="EMBL" id="OE844348">
    <property type="protein sequence ID" value="CAD7605161.1"/>
    <property type="molecule type" value="Genomic_DNA"/>
</dbReference>
<evidence type="ECO:0000313" key="8">
    <source>
        <dbReference type="EMBL" id="CAD7605161.1"/>
    </source>
</evidence>
<dbReference type="AlphaFoldDB" id="A0A7R9PQN2"/>
<keyword evidence="4" id="KW-0677">Repeat</keyword>
<evidence type="ECO:0000256" key="1">
    <source>
        <dbReference type="ARBA" id="ARBA00004613"/>
    </source>
</evidence>
<dbReference type="InterPro" id="IPR051298">
    <property type="entry name" value="Heme_transport/Cell_adhesion"/>
</dbReference>
<evidence type="ECO:0000256" key="3">
    <source>
        <dbReference type="ARBA" id="ARBA00022729"/>
    </source>
</evidence>
<dbReference type="Gene3D" id="2.110.10.10">
    <property type="entry name" value="Hemopexin-like domain"/>
    <property type="match status" value="1"/>
</dbReference>
<dbReference type="InterPro" id="IPR018487">
    <property type="entry name" value="Hemopexin-like_repeat"/>
</dbReference>
<evidence type="ECO:0008006" key="9">
    <source>
        <dbReference type="Google" id="ProtNLM"/>
    </source>
</evidence>
<sequence>MELVIPIEAYMESKMVSYEQRQSSWGRFARTLEGDNQTKSETSNPDDNNGDGSDEDVHVDDHDNDENNGGDENGPTTGRPLPTTEPQLPTTTTTDVSFIGDDETVEDHIKHGAGSTTSPIPDICEGNYDSVANLREELFFFKGKYLWRLSQRGKIQPGYPVLFRNMFWKLPETVTKIDAAYQRQTDNNIIFFTGSQYWVYDGDDFVQGSPRSITDYGFPHDLNKIDAVMIWKKNGKTFFYAGDKYWRFNETEHQMDVGYPHNITRWRGVPSNLDAAMTWTDGMIHLRISSVAQLE</sequence>
<dbReference type="CDD" id="cd00094">
    <property type="entry name" value="HX"/>
    <property type="match status" value="1"/>
</dbReference>
<dbReference type="PANTHER" id="PTHR22917:SF6">
    <property type="entry name" value="EG:8D8.2 PROTEIN-RELATED"/>
    <property type="match status" value="1"/>
</dbReference>
<feature type="compositionally biased region" description="Low complexity" evidence="7">
    <location>
        <begin position="80"/>
        <end position="94"/>
    </location>
</feature>
<feature type="repeat" description="Hemopexin" evidence="6">
    <location>
        <begin position="222"/>
        <end position="270"/>
    </location>
</feature>
<evidence type="ECO:0000256" key="6">
    <source>
        <dbReference type="PROSITE-ProRule" id="PRU01011"/>
    </source>
</evidence>
<dbReference type="FunFam" id="2.110.10.10:FF:000005">
    <property type="entry name" value="Stromelysin-3 preproprotein"/>
    <property type="match status" value="1"/>
</dbReference>
<keyword evidence="3" id="KW-0732">Signal</keyword>
<dbReference type="SMART" id="SM00120">
    <property type="entry name" value="HX"/>
    <property type="match status" value="3"/>
</dbReference>
<feature type="repeat" description="Hemopexin" evidence="6">
    <location>
        <begin position="174"/>
        <end position="220"/>
    </location>
</feature>
<feature type="region of interest" description="Disordered" evidence="7">
    <location>
        <begin position="28"/>
        <end position="95"/>
    </location>
</feature>
<dbReference type="SUPFAM" id="SSF50923">
    <property type="entry name" value="Hemopexin-like domain"/>
    <property type="match status" value="1"/>
</dbReference>
<organism evidence="8">
    <name type="scientific">Timema genevievae</name>
    <name type="common">Walking stick</name>
    <dbReference type="NCBI Taxonomy" id="629358"/>
    <lineage>
        <taxon>Eukaryota</taxon>
        <taxon>Metazoa</taxon>
        <taxon>Ecdysozoa</taxon>
        <taxon>Arthropoda</taxon>
        <taxon>Hexapoda</taxon>
        <taxon>Insecta</taxon>
        <taxon>Pterygota</taxon>
        <taxon>Neoptera</taxon>
        <taxon>Polyneoptera</taxon>
        <taxon>Phasmatodea</taxon>
        <taxon>Timematodea</taxon>
        <taxon>Timematoidea</taxon>
        <taxon>Timematidae</taxon>
        <taxon>Timema</taxon>
    </lineage>
</organism>
<dbReference type="PANTHER" id="PTHR22917">
    <property type="entry name" value="HEMOPEXIN DOMAIN-CONTAINING PROTEIN"/>
    <property type="match status" value="1"/>
</dbReference>
<dbReference type="InterPro" id="IPR000585">
    <property type="entry name" value="Hemopexin-like_dom"/>
</dbReference>
<keyword evidence="5" id="KW-0325">Glycoprotein</keyword>
<evidence type="ECO:0000256" key="2">
    <source>
        <dbReference type="ARBA" id="ARBA00022525"/>
    </source>
</evidence>
<dbReference type="Pfam" id="PF00045">
    <property type="entry name" value="Hemopexin"/>
    <property type="match status" value="3"/>
</dbReference>
<gene>
    <name evidence="8" type="ORF">TGEB3V08_LOCUS9427</name>
</gene>
<proteinExistence type="predicted"/>
<dbReference type="PROSITE" id="PS51642">
    <property type="entry name" value="HEMOPEXIN_2"/>
    <property type="match status" value="3"/>
</dbReference>
<accession>A0A7R9PQN2</accession>
<evidence type="ECO:0000256" key="5">
    <source>
        <dbReference type="ARBA" id="ARBA00023180"/>
    </source>
</evidence>
<feature type="repeat" description="Hemopexin" evidence="6">
    <location>
        <begin position="121"/>
        <end position="170"/>
    </location>
</feature>
<protein>
    <recommendedName>
        <fullName evidence="9">Matrix metalloproteinase</fullName>
    </recommendedName>
</protein>
<evidence type="ECO:0000256" key="4">
    <source>
        <dbReference type="ARBA" id="ARBA00022737"/>
    </source>
</evidence>
<evidence type="ECO:0000256" key="7">
    <source>
        <dbReference type="SAM" id="MobiDB-lite"/>
    </source>
</evidence>
<name>A0A7R9PQN2_TIMGE</name>